<protein>
    <submittedName>
        <fullName evidence="1">Uncharacterized protein</fullName>
    </submittedName>
</protein>
<evidence type="ECO:0000313" key="1">
    <source>
        <dbReference type="EMBL" id="QHS96225.1"/>
    </source>
</evidence>
<organism evidence="1">
    <name type="scientific">viral metagenome</name>
    <dbReference type="NCBI Taxonomy" id="1070528"/>
    <lineage>
        <taxon>unclassified sequences</taxon>
        <taxon>metagenomes</taxon>
        <taxon>organismal metagenomes</taxon>
    </lineage>
</organism>
<dbReference type="EMBL" id="MN739266">
    <property type="protein sequence ID" value="QHS96225.1"/>
    <property type="molecule type" value="Genomic_DNA"/>
</dbReference>
<name>A0A6C0BUU9_9ZZZZ</name>
<dbReference type="AlphaFoldDB" id="A0A6C0BUU9"/>
<accession>A0A6C0BUU9</accession>
<reference evidence="1" key="1">
    <citation type="journal article" date="2020" name="Nature">
        <title>Giant virus diversity and host interactions through global metagenomics.</title>
        <authorList>
            <person name="Schulz F."/>
            <person name="Roux S."/>
            <person name="Paez-Espino D."/>
            <person name="Jungbluth S."/>
            <person name="Walsh D.A."/>
            <person name="Denef V.J."/>
            <person name="McMahon K.D."/>
            <person name="Konstantinidis K.T."/>
            <person name="Eloe-Fadrosh E.A."/>
            <person name="Kyrpides N.C."/>
            <person name="Woyke T."/>
        </authorList>
    </citation>
    <scope>NUCLEOTIDE SEQUENCE</scope>
    <source>
        <strain evidence="1">GVMAG-M-3300019093-7</strain>
    </source>
</reference>
<proteinExistence type="predicted"/>
<sequence>MSIQAFKKKGVIRYGSNVSGKRPGGVWLNQGPFGKNDGTLVIGAAGPEGFSINGGRRNVGYVGQSMAMSRNGTPFRGQFPYGSGGCCGTYKRAEPVYNASRAIVLGDQYKYIKPSVLSTKGMLEKKYKWINNGQYPNVWVQPVYGNSNLSDNASQWLYIQTKAAANICVNDTNKEGLYVGYRIRGGPNNCSTSSAKYVYKIQESNAGYTKTLHIPQTASQYTLQVQRKCANPTGALKPFPFAVNGGSSNSKTSYAPPPVQIVNYVTPPEWYTGVEK</sequence>